<protein>
    <submittedName>
        <fullName evidence="2">Uncharacterized protein</fullName>
    </submittedName>
</protein>
<accession>V6L789</accession>
<evidence type="ECO:0000313" key="2">
    <source>
        <dbReference type="EMBL" id="EST40123.1"/>
    </source>
</evidence>
<evidence type="ECO:0000313" key="3">
    <source>
        <dbReference type="Proteomes" id="UP000017937"/>
    </source>
</evidence>
<sequence length="32" mass="3673">MNPLNPILKTNPKPLSNNQIMELTPQERLIKS</sequence>
<dbReference type="AlphaFoldDB" id="V6L789"/>
<evidence type="ECO:0000256" key="1">
    <source>
        <dbReference type="SAM" id="MobiDB-lite"/>
    </source>
</evidence>
<organism evidence="2 3">
    <name type="scientific">Helicobacter pylori X47-2AL</name>
    <dbReference type="NCBI Taxonomy" id="1386083"/>
    <lineage>
        <taxon>Bacteria</taxon>
        <taxon>Pseudomonadati</taxon>
        <taxon>Campylobacterota</taxon>
        <taxon>Epsilonproteobacteria</taxon>
        <taxon>Campylobacterales</taxon>
        <taxon>Helicobacteraceae</taxon>
        <taxon>Helicobacter</taxon>
    </lineage>
</organism>
<proteinExistence type="predicted"/>
<gene>
    <name evidence="2" type="ORF">N871_06490</name>
</gene>
<dbReference type="Proteomes" id="UP000017937">
    <property type="component" value="Unassembled WGS sequence"/>
</dbReference>
<dbReference type="EMBL" id="AWNG01000028">
    <property type="protein sequence ID" value="EST40123.1"/>
    <property type="molecule type" value="Genomic_DNA"/>
</dbReference>
<name>V6L789_HELPX</name>
<comment type="caution">
    <text evidence="2">The sequence shown here is derived from an EMBL/GenBank/DDBJ whole genome shotgun (WGS) entry which is preliminary data.</text>
</comment>
<feature type="region of interest" description="Disordered" evidence="1">
    <location>
        <begin position="1"/>
        <end position="32"/>
    </location>
</feature>
<reference evidence="2 3" key="1">
    <citation type="journal article" date="2013" name="Genome Announc.">
        <title>Draft Genome Sequence of Strain X47-2AL, a Feline Helicobacter pylori Isolate.</title>
        <authorList>
            <person name="Veyrier F.J."/>
            <person name="Ecobichon C."/>
            <person name="Boneca I.G."/>
        </authorList>
    </citation>
    <scope>NUCLEOTIDE SEQUENCE [LARGE SCALE GENOMIC DNA]</scope>
    <source>
        <strain evidence="2 3">X47-2AL</strain>
    </source>
</reference>